<sequence>MTTFEDLDLAEAFGDFEPQEQPTRRRAGWITAVVLTLAVLLVGGGLAWLALSRDTTPTAIVVAPAVLAPALAEAQTAADQVESSSLDGTGIRAASTRFVASSDLGAIYVATGAGDRLCLLAVPEGDLSSTSCVTPKTGAVIVLRPDVDGPGVALVTEGGEAPSADDGWTQTPSGLWTAPAA</sequence>
<organism evidence="3 4">
    <name type="scientific">Cellulomonas rhizosphaerae</name>
    <dbReference type="NCBI Taxonomy" id="2293719"/>
    <lineage>
        <taxon>Bacteria</taxon>
        <taxon>Bacillati</taxon>
        <taxon>Actinomycetota</taxon>
        <taxon>Actinomycetes</taxon>
        <taxon>Micrococcales</taxon>
        <taxon>Cellulomonadaceae</taxon>
        <taxon>Cellulomonas</taxon>
    </lineage>
</organism>
<dbReference type="OrthoDB" id="4828357at2"/>
<dbReference type="Proteomes" id="UP000283374">
    <property type="component" value="Unassembled WGS sequence"/>
</dbReference>
<comment type="caution">
    <text evidence="3">The sequence shown here is derived from an EMBL/GenBank/DDBJ whole genome shotgun (WGS) entry which is preliminary data.</text>
</comment>
<gene>
    <name evidence="3" type="ORF">D1825_06180</name>
</gene>
<protein>
    <submittedName>
        <fullName evidence="3">Uncharacterized protein</fullName>
    </submittedName>
</protein>
<evidence type="ECO:0000256" key="2">
    <source>
        <dbReference type="SAM" id="Phobius"/>
    </source>
</evidence>
<feature type="region of interest" description="Disordered" evidence="1">
    <location>
        <begin position="157"/>
        <end position="181"/>
    </location>
</feature>
<evidence type="ECO:0000313" key="3">
    <source>
        <dbReference type="EMBL" id="RHA43158.1"/>
    </source>
</evidence>
<keyword evidence="2" id="KW-0472">Membrane</keyword>
<keyword evidence="2" id="KW-1133">Transmembrane helix</keyword>
<dbReference type="EMBL" id="QWKP01000160">
    <property type="protein sequence ID" value="RHA43158.1"/>
    <property type="molecule type" value="Genomic_DNA"/>
</dbReference>
<proteinExistence type="predicted"/>
<dbReference type="RefSeq" id="WP_118766570.1">
    <property type="nucleotide sequence ID" value="NZ_QWKP01000160.1"/>
</dbReference>
<feature type="transmembrane region" description="Helical" evidence="2">
    <location>
        <begin position="29"/>
        <end position="51"/>
    </location>
</feature>
<keyword evidence="2" id="KW-0812">Transmembrane</keyword>
<accession>A0A413RN88</accession>
<name>A0A413RN88_9CELL</name>
<reference evidence="3 4" key="1">
    <citation type="submission" date="2018-08" db="EMBL/GenBank/DDBJ databases">
        <title>Cellulomonas rhizosphaerae sp. nov., a novel actinomycete isolated from soil.</title>
        <authorList>
            <person name="Tian Y."/>
        </authorList>
    </citation>
    <scope>NUCLEOTIDE SEQUENCE [LARGE SCALE GENOMIC DNA]</scope>
    <source>
        <strain evidence="3 4">NEAU-TCZ24</strain>
    </source>
</reference>
<evidence type="ECO:0000256" key="1">
    <source>
        <dbReference type="SAM" id="MobiDB-lite"/>
    </source>
</evidence>
<keyword evidence="4" id="KW-1185">Reference proteome</keyword>
<evidence type="ECO:0000313" key="4">
    <source>
        <dbReference type="Proteomes" id="UP000283374"/>
    </source>
</evidence>
<dbReference type="AlphaFoldDB" id="A0A413RN88"/>